<feature type="region of interest" description="Disordered" evidence="1">
    <location>
        <begin position="50"/>
        <end position="90"/>
    </location>
</feature>
<dbReference type="Proteomes" id="UP000485058">
    <property type="component" value="Unassembled WGS sequence"/>
</dbReference>
<feature type="non-terminal residue" evidence="2">
    <location>
        <position position="1"/>
    </location>
</feature>
<evidence type="ECO:0000313" key="3">
    <source>
        <dbReference type="Proteomes" id="UP000485058"/>
    </source>
</evidence>
<reference evidence="2 3" key="1">
    <citation type="submission" date="2020-02" db="EMBL/GenBank/DDBJ databases">
        <title>Draft genome sequence of Haematococcus lacustris strain NIES-144.</title>
        <authorList>
            <person name="Morimoto D."/>
            <person name="Nakagawa S."/>
            <person name="Yoshida T."/>
            <person name="Sawayama S."/>
        </authorList>
    </citation>
    <scope>NUCLEOTIDE SEQUENCE [LARGE SCALE GENOMIC DNA]</scope>
    <source>
        <strain evidence="2 3">NIES-144</strain>
    </source>
</reference>
<feature type="compositionally biased region" description="Polar residues" evidence="1">
    <location>
        <begin position="62"/>
        <end position="80"/>
    </location>
</feature>
<feature type="non-terminal residue" evidence="2">
    <location>
        <position position="90"/>
    </location>
</feature>
<accession>A0A6A0A4X4</accession>
<gene>
    <name evidence="2" type="ORF">HaLaN_24881</name>
</gene>
<evidence type="ECO:0000256" key="1">
    <source>
        <dbReference type="SAM" id="MobiDB-lite"/>
    </source>
</evidence>
<name>A0A6A0A4X4_HAELA</name>
<dbReference type="AlphaFoldDB" id="A0A6A0A4X4"/>
<protein>
    <submittedName>
        <fullName evidence="2">Uncharacterized protein</fullName>
    </submittedName>
</protein>
<keyword evidence="3" id="KW-1185">Reference proteome</keyword>
<comment type="caution">
    <text evidence="2">The sequence shown here is derived from an EMBL/GenBank/DDBJ whole genome shotgun (WGS) entry which is preliminary data.</text>
</comment>
<dbReference type="EMBL" id="BLLF01003207">
    <property type="protein sequence ID" value="GFH26692.1"/>
    <property type="molecule type" value="Genomic_DNA"/>
</dbReference>
<evidence type="ECO:0000313" key="2">
    <source>
        <dbReference type="EMBL" id="GFH26692.1"/>
    </source>
</evidence>
<proteinExistence type="predicted"/>
<organism evidence="2 3">
    <name type="scientific">Haematococcus lacustris</name>
    <name type="common">Green alga</name>
    <name type="synonym">Haematococcus pluvialis</name>
    <dbReference type="NCBI Taxonomy" id="44745"/>
    <lineage>
        <taxon>Eukaryota</taxon>
        <taxon>Viridiplantae</taxon>
        <taxon>Chlorophyta</taxon>
        <taxon>core chlorophytes</taxon>
        <taxon>Chlorophyceae</taxon>
        <taxon>CS clade</taxon>
        <taxon>Chlamydomonadales</taxon>
        <taxon>Haematococcaceae</taxon>
        <taxon>Haematococcus</taxon>
    </lineage>
</organism>
<sequence>MWILLRNPDNRKVLGSSFSPNPASAVTKGMMNKLNDAITLHEINEQAQEKSAMIKAHVQAQEGAQSSPDPATPDPVSSGTAPAAPGSQRG</sequence>